<dbReference type="PANTHER" id="PTHR12473:SF8">
    <property type="entry name" value="UBIQUITIN CARBOXYL-TERMINAL HYDROLASE MINDY-4-RELATED"/>
    <property type="match status" value="1"/>
</dbReference>
<evidence type="ECO:0000313" key="5">
    <source>
        <dbReference type="Proteomes" id="UP000274922"/>
    </source>
</evidence>
<dbReference type="EMBL" id="ML014179">
    <property type="protein sequence ID" value="RKP01250.1"/>
    <property type="molecule type" value="Genomic_DNA"/>
</dbReference>
<protein>
    <recommendedName>
        <fullName evidence="3">Deubiquitinating enzyme MINDY-3/4 conserved domain-containing protein</fullName>
    </recommendedName>
</protein>
<feature type="region of interest" description="Disordered" evidence="2">
    <location>
        <begin position="528"/>
        <end position="563"/>
    </location>
</feature>
<dbReference type="InterPro" id="IPR039785">
    <property type="entry name" value="MINY3/4"/>
</dbReference>
<evidence type="ECO:0000256" key="2">
    <source>
        <dbReference type="SAM" id="MobiDB-lite"/>
    </source>
</evidence>
<accession>A0A4P9X858</accession>
<dbReference type="GO" id="GO:0006508">
    <property type="term" value="P:proteolysis"/>
    <property type="evidence" value="ECO:0007669"/>
    <property type="project" value="UniProtKB-KW"/>
</dbReference>
<sequence>MARSGLPRPIQTTSPPRRSLYQDGLAADAGSSAMPAMGAMGAVSATSATSSTSSLVSPLNLDIELVTQSLIRDYLVTKGFHDVLDGFLRHVHAHRPRHIKQRTELARQIQCQHAYRAMLALPPTLPQPADVASSAMAAAARKTAMTTRPTLLEAAVHQLMVAGPDGAAAGVVPGAEPDGAAAGAGAVSCHGHGHGSPARLAATAAEPRTPVRPLSGSASPGPGAPRRDPLWHAAQTSLAAAQPQARAIELATTPLASPASALALAVPSLPTTPSYAPRATRPATAGARAPSAAAAAAAAVTAPRRPASASCRRPSDPAAVAVAAASAWDTDSDDEALASDPQIATVADADAVMAGLAGPHARMGQAMAPPRALDGGATIGSRGRRLPVGARLWELARLLLGAQPRGLVWPADWLGAGLALAPPLPPVASSDAAAAATSSSDPRQLRGGLMPGDGAHAGFIAAVQAHLVQRITYHNPGVVRDGWSALSGRELERCLADAITQILWQAGGTRHRKVIVAVYTPSASALATSSSRPASASSSSSSSSASASSSSSSGAAAASMPKPRPLRTLSARIHPVSRISSQAAIPPSPAIGLTAASLLEDMVIHEFMALDDCTQFVLQNLNQFLDTSASSTSGSQVPSHAHRTNHGCINLLVSLALSRGIATLLDEDLDDRTSTLLDSWGRPTIALINLLLKGQALSNLFDGDLIMTEPPVDPDFGATDAGTGGVGGIGGIGAGTPGASGGLPVTTCPSVPLRSPRPNPSTATHPEGVALQRPSAASGAVPRPRLSTFGGHSLLETGARPSVAPTGTLTVYGGAPTASVRNDRPTRTASHVSIAPSARPTADAASDASSTGSDDGTPRPRLTTTTARTVAEAATARQSTVTLNGAARRRISIAPADGGGGGGGGWHDPTAAPGHAATVAAAHAVAPGQVCRGYKQPAAIGYLEAVFDPETESAAGGDASLLARLGTYCRNPRYPVFVVALVSRPRPSARGGASGPAPLEAKRYLVVWSADPHVLQRTPETSAAAAAKTVAAHGRAHGGGADGGSALGGKASKAQMAAALARAVIPPPAILVGPLPHTPSLPKFDLWVWQPPLPAAASATKRQARLLRWQVFLRGVPPHVAPGLRAVPPHSDADAPASAPASGSCRAAWQWSGSSAGNAQVLAQEAVRTRLVEEVVAAIRSRWPAAQSIVPAPPLTTEATLLSHRLS</sequence>
<dbReference type="Proteomes" id="UP000274922">
    <property type="component" value="Unassembled WGS sequence"/>
</dbReference>
<dbReference type="SMART" id="SM01174">
    <property type="entry name" value="DUF4205"/>
    <property type="match status" value="1"/>
</dbReference>
<feature type="region of interest" description="Disordered" evidence="2">
    <location>
        <begin position="1"/>
        <end position="21"/>
    </location>
</feature>
<dbReference type="GO" id="GO:0071108">
    <property type="term" value="P:protein K48-linked deubiquitination"/>
    <property type="evidence" value="ECO:0007669"/>
    <property type="project" value="InterPro"/>
</dbReference>
<evidence type="ECO:0000259" key="3">
    <source>
        <dbReference type="SMART" id="SM01174"/>
    </source>
</evidence>
<dbReference type="OrthoDB" id="10263628at2759"/>
<dbReference type="Pfam" id="PF13898">
    <property type="entry name" value="MINDY-3_4_CD"/>
    <property type="match status" value="1"/>
</dbReference>
<gene>
    <name evidence="4" type="ORF">CXG81DRAFT_18921</name>
</gene>
<dbReference type="PANTHER" id="PTHR12473">
    <property type="entry name" value="UBIQUITIN CARBOXYL-TERMINAL HYDROLASE MINDY-4-RELATED"/>
    <property type="match status" value="1"/>
</dbReference>
<feature type="compositionally biased region" description="Low complexity" evidence="2">
    <location>
        <begin position="179"/>
        <end position="190"/>
    </location>
</feature>
<feature type="compositionally biased region" description="Low complexity" evidence="2">
    <location>
        <begin position="835"/>
        <end position="862"/>
    </location>
</feature>
<feature type="region of interest" description="Disordered" evidence="2">
    <location>
        <begin position="753"/>
        <end position="862"/>
    </location>
</feature>
<organism evidence="4 5">
    <name type="scientific">Caulochytrium protostelioides</name>
    <dbReference type="NCBI Taxonomy" id="1555241"/>
    <lineage>
        <taxon>Eukaryota</taxon>
        <taxon>Fungi</taxon>
        <taxon>Fungi incertae sedis</taxon>
        <taxon>Chytridiomycota</taxon>
        <taxon>Chytridiomycota incertae sedis</taxon>
        <taxon>Chytridiomycetes</taxon>
        <taxon>Caulochytriales</taxon>
        <taxon>Caulochytriaceae</taxon>
        <taxon>Caulochytrium</taxon>
    </lineage>
</organism>
<feature type="region of interest" description="Disordered" evidence="2">
    <location>
        <begin position="179"/>
        <end position="229"/>
    </location>
</feature>
<dbReference type="InterPro" id="IPR025257">
    <property type="entry name" value="MINDY-3/4_CD"/>
</dbReference>
<reference evidence="5" key="1">
    <citation type="journal article" date="2018" name="Nat. Microbiol.">
        <title>Leveraging single-cell genomics to expand the fungal tree of life.</title>
        <authorList>
            <person name="Ahrendt S.R."/>
            <person name="Quandt C.A."/>
            <person name="Ciobanu D."/>
            <person name="Clum A."/>
            <person name="Salamov A."/>
            <person name="Andreopoulos B."/>
            <person name="Cheng J.F."/>
            <person name="Woyke T."/>
            <person name="Pelin A."/>
            <person name="Henrissat B."/>
            <person name="Reynolds N.K."/>
            <person name="Benny G.L."/>
            <person name="Smith M.E."/>
            <person name="James T.Y."/>
            <person name="Grigoriev I.V."/>
        </authorList>
    </citation>
    <scope>NUCLEOTIDE SEQUENCE [LARGE SCALE GENOMIC DNA]</scope>
    <source>
        <strain evidence="5">ATCC 52028</strain>
    </source>
</reference>
<keyword evidence="5" id="KW-1185">Reference proteome</keyword>
<feature type="domain" description="Deubiquitinating enzyme MINDY-3/4 conserved" evidence="3">
    <location>
        <begin position="405"/>
        <end position="983"/>
    </location>
</feature>
<comment type="similarity">
    <text evidence="1">Belongs to the MINDY deubiquitinase family. FAM188 subfamily.</text>
</comment>
<dbReference type="AlphaFoldDB" id="A0A4P9X858"/>
<proteinExistence type="inferred from homology"/>
<evidence type="ECO:0000313" key="4">
    <source>
        <dbReference type="EMBL" id="RKP01250.1"/>
    </source>
</evidence>
<feature type="region of interest" description="Disordered" evidence="2">
    <location>
        <begin position="429"/>
        <end position="449"/>
    </location>
</feature>
<evidence type="ECO:0000256" key="1">
    <source>
        <dbReference type="ARBA" id="ARBA00011074"/>
    </source>
</evidence>
<dbReference type="GO" id="GO:0004843">
    <property type="term" value="F:cysteine-type deubiquitinase activity"/>
    <property type="evidence" value="ECO:0007669"/>
    <property type="project" value="UniProtKB-EC"/>
</dbReference>
<feature type="compositionally biased region" description="Low complexity" evidence="2">
    <location>
        <begin position="429"/>
        <end position="442"/>
    </location>
</feature>
<feature type="compositionally biased region" description="Low complexity" evidence="2">
    <location>
        <begin position="528"/>
        <end position="559"/>
    </location>
</feature>
<name>A0A4P9X858_9FUNG</name>
<dbReference type="GO" id="GO:1990380">
    <property type="term" value="F:K48-linked deubiquitinase activity"/>
    <property type="evidence" value="ECO:0007669"/>
    <property type="project" value="InterPro"/>
</dbReference>